<dbReference type="RefSeq" id="WP_067018279.1">
    <property type="nucleotide sequence ID" value="NZ_FLOB01000009.1"/>
</dbReference>
<dbReference type="PANTHER" id="PTHR37828">
    <property type="entry name" value="GSR2449 PROTEIN"/>
    <property type="match status" value="1"/>
</dbReference>
<feature type="domain" description="YCII-related" evidence="2">
    <location>
        <begin position="17"/>
        <end position="84"/>
    </location>
</feature>
<proteinExistence type="inferred from homology"/>
<gene>
    <name evidence="3" type="ORF">MSP8886_03238</name>
</gene>
<dbReference type="EMBL" id="FLOB01000009">
    <property type="protein sequence ID" value="SBS35023.1"/>
    <property type="molecule type" value="Genomic_DNA"/>
</dbReference>
<dbReference type="PANTHER" id="PTHR37828:SF1">
    <property type="entry name" value="YCII-RELATED DOMAIN-CONTAINING PROTEIN"/>
    <property type="match status" value="1"/>
</dbReference>
<dbReference type="Gene3D" id="3.30.70.1060">
    <property type="entry name" value="Dimeric alpha+beta barrel"/>
    <property type="match status" value="1"/>
</dbReference>
<keyword evidence="4" id="KW-1185">Reference proteome</keyword>
<comment type="similarity">
    <text evidence="1">Belongs to the YciI family.</text>
</comment>
<sequence length="105" mass="11868">MSKFVALLSGKNKNLFSEALLGEHIAHLQRLDESGKLHLCGPFKDDDSAIQILIANTLEEANLLIQQDPFIQHGYYKTVAVKELIEANSGNNWLTNHPQTEEKRR</sequence>
<dbReference type="SUPFAM" id="SSF54909">
    <property type="entry name" value="Dimeric alpha+beta barrel"/>
    <property type="match status" value="1"/>
</dbReference>
<reference evidence="3 4" key="1">
    <citation type="submission" date="2016-06" db="EMBL/GenBank/DDBJ databases">
        <authorList>
            <person name="Kjaerup R.B."/>
            <person name="Dalgaard T.S."/>
            <person name="Juul-Madsen H.R."/>
        </authorList>
    </citation>
    <scope>NUCLEOTIDE SEQUENCE [LARGE SCALE GENOMIC DNA]</scope>
    <source>
        <strain evidence="3 4">CECT 8886</strain>
    </source>
</reference>
<evidence type="ECO:0000313" key="3">
    <source>
        <dbReference type="EMBL" id="SBS35023.1"/>
    </source>
</evidence>
<evidence type="ECO:0000259" key="2">
    <source>
        <dbReference type="Pfam" id="PF03795"/>
    </source>
</evidence>
<dbReference type="STRING" id="1792290.MSP8886_03238"/>
<dbReference type="Pfam" id="PF03795">
    <property type="entry name" value="YCII"/>
    <property type="match status" value="1"/>
</dbReference>
<organism evidence="3 4">
    <name type="scientific">Marinomonas spartinae</name>
    <dbReference type="NCBI Taxonomy" id="1792290"/>
    <lineage>
        <taxon>Bacteria</taxon>
        <taxon>Pseudomonadati</taxon>
        <taxon>Pseudomonadota</taxon>
        <taxon>Gammaproteobacteria</taxon>
        <taxon>Oceanospirillales</taxon>
        <taxon>Oceanospirillaceae</taxon>
        <taxon>Marinomonas</taxon>
    </lineage>
</organism>
<evidence type="ECO:0000256" key="1">
    <source>
        <dbReference type="ARBA" id="ARBA00007689"/>
    </source>
</evidence>
<dbReference type="Proteomes" id="UP000092544">
    <property type="component" value="Unassembled WGS sequence"/>
</dbReference>
<dbReference type="OrthoDB" id="2293521at2"/>
<dbReference type="AlphaFoldDB" id="A0A1A8TPN1"/>
<protein>
    <submittedName>
        <fullName evidence="3">YciI-like protein</fullName>
    </submittedName>
</protein>
<dbReference type="InterPro" id="IPR005545">
    <property type="entry name" value="YCII"/>
</dbReference>
<dbReference type="InterPro" id="IPR011008">
    <property type="entry name" value="Dimeric_a/b-barrel"/>
</dbReference>
<accession>A0A1A8TPN1</accession>
<evidence type="ECO:0000313" key="4">
    <source>
        <dbReference type="Proteomes" id="UP000092544"/>
    </source>
</evidence>
<name>A0A1A8TPN1_9GAMM</name>